<dbReference type="PROSITE" id="PS00710">
    <property type="entry name" value="PGM_PMM"/>
    <property type="match status" value="1"/>
</dbReference>
<evidence type="ECO:0000256" key="7">
    <source>
        <dbReference type="RuleBase" id="RU004326"/>
    </source>
</evidence>
<dbReference type="GO" id="GO:0000287">
    <property type="term" value="F:magnesium ion binding"/>
    <property type="evidence" value="ECO:0007669"/>
    <property type="project" value="InterPro"/>
</dbReference>
<dbReference type="InterPro" id="IPR005846">
    <property type="entry name" value="A-D-PHexomutase_a/b/a-III"/>
</dbReference>
<keyword evidence="6" id="KW-0413">Isomerase</keyword>
<evidence type="ECO:0000256" key="1">
    <source>
        <dbReference type="ARBA" id="ARBA00001946"/>
    </source>
</evidence>
<dbReference type="CDD" id="cd03089">
    <property type="entry name" value="PMM_PGM"/>
    <property type="match status" value="1"/>
</dbReference>
<dbReference type="PANTHER" id="PTHR43771">
    <property type="entry name" value="PHOSPHOMANNOMUTASE"/>
    <property type="match status" value="1"/>
</dbReference>
<dbReference type="Pfam" id="PF02878">
    <property type="entry name" value="PGM_PMM_I"/>
    <property type="match status" value="1"/>
</dbReference>
<evidence type="ECO:0000256" key="6">
    <source>
        <dbReference type="ARBA" id="ARBA00023235"/>
    </source>
</evidence>
<accession>A0A1I2R402</accession>
<evidence type="ECO:0000313" key="11">
    <source>
        <dbReference type="EMBL" id="SFG35120.1"/>
    </source>
</evidence>
<feature type="domain" description="Alpha-D-phosphohexomutase alpha/beta/alpha" evidence="8">
    <location>
        <begin position="3"/>
        <end position="125"/>
    </location>
</feature>
<dbReference type="PANTHER" id="PTHR43771:SF2">
    <property type="entry name" value="PHOSPHOMANNOMUTASE_PHOSPHOGLUCOMUTASE"/>
    <property type="match status" value="1"/>
</dbReference>
<protein>
    <submittedName>
        <fullName evidence="11">Phosphomannomutase / phosphoglucomutase</fullName>
    </submittedName>
</protein>
<dbReference type="Pfam" id="PF02879">
    <property type="entry name" value="PGM_PMM_II"/>
    <property type="match status" value="1"/>
</dbReference>
<dbReference type="GO" id="GO:0016868">
    <property type="term" value="F:intramolecular phosphotransferase activity"/>
    <property type="evidence" value="ECO:0007669"/>
    <property type="project" value="InterPro"/>
</dbReference>
<dbReference type="AlphaFoldDB" id="A0A1I2R402"/>
<keyword evidence="4 7" id="KW-0479">Metal-binding</keyword>
<dbReference type="InterPro" id="IPR036900">
    <property type="entry name" value="A-D-PHexomutase_C_sf"/>
</dbReference>
<evidence type="ECO:0000256" key="5">
    <source>
        <dbReference type="ARBA" id="ARBA00022842"/>
    </source>
</evidence>
<dbReference type="InterPro" id="IPR016055">
    <property type="entry name" value="A-D-PHexomutase_a/b/a-I/II/III"/>
</dbReference>
<reference evidence="12" key="1">
    <citation type="submission" date="2016-10" db="EMBL/GenBank/DDBJ databases">
        <authorList>
            <person name="Varghese N."/>
            <person name="Submissions S."/>
        </authorList>
    </citation>
    <scope>NUCLEOTIDE SEQUENCE [LARGE SCALE GENOMIC DNA]</scope>
    <source>
        <strain evidence="12">DSM 17038</strain>
    </source>
</reference>
<dbReference type="STRING" id="341036.SAMN05660649_01378"/>
<keyword evidence="3" id="KW-0597">Phosphoprotein</keyword>
<dbReference type="InterPro" id="IPR016066">
    <property type="entry name" value="A-D-PHexomutase_CS"/>
</dbReference>
<evidence type="ECO:0000259" key="9">
    <source>
        <dbReference type="Pfam" id="PF02879"/>
    </source>
</evidence>
<feature type="domain" description="Alpha-D-phosphohexomutase alpha/beta/alpha" evidence="9">
    <location>
        <begin position="146"/>
        <end position="242"/>
    </location>
</feature>
<organism evidence="11 12">
    <name type="scientific">Desulfotruncus arcticus DSM 17038</name>
    <dbReference type="NCBI Taxonomy" id="1121424"/>
    <lineage>
        <taxon>Bacteria</taxon>
        <taxon>Bacillati</taxon>
        <taxon>Bacillota</taxon>
        <taxon>Clostridia</taxon>
        <taxon>Eubacteriales</taxon>
        <taxon>Desulfallaceae</taxon>
        <taxon>Desulfotruncus</taxon>
    </lineage>
</organism>
<evidence type="ECO:0000256" key="3">
    <source>
        <dbReference type="ARBA" id="ARBA00022553"/>
    </source>
</evidence>
<evidence type="ECO:0000256" key="2">
    <source>
        <dbReference type="ARBA" id="ARBA00010231"/>
    </source>
</evidence>
<dbReference type="Gene3D" id="3.40.120.10">
    <property type="entry name" value="Alpha-D-Glucose-1,6-Bisphosphate, subunit A, domain 3"/>
    <property type="match status" value="3"/>
</dbReference>
<dbReference type="Gene3D" id="3.30.310.50">
    <property type="entry name" value="Alpha-D-phosphohexomutase, C-terminal domain"/>
    <property type="match status" value="1"/>
</dbReference>
<evidence type="ECO:0000256" key="4">
    <source>
        <dbReference type="ARBA" id="ARBA00022723"/>
    </source>
</evidence>
<dbReference type="InterPro" id="IPR005845">
    <property type="entry name" value="A-D-PHexomutase_a/b/a-II"/>
</dbReference>
<dbReference type="RefSeq" id="WP_092470021.1">
    <property type="nucleotide sequence ID" value="NZ_FOOX01000004.1"/>
</dbReference>
<dbReference type="SUPFAM" id="SSF55957">
    <property type="entry name" value="Phosphoglucomutase, C-terminal domain"/>
    <property type="match status" value="1"/>
</dbReference>
<keyword evidence="12" id="KW-1185">Reference proteome</keyword>
<keyword evidence="5 7" id="KW-0460">Magnesium</keyword>
<proteinExistence type="inferred from homology"/>
<dbReference type="EMBL" id="FOOX01000004">
    <property type="protein sequence ID" value="SFG35120.1"/>
    <property type="molecule type" value="Genomic_DNA"/>
</dbReference>
<comment type="cofactor">
    <cofactor evidence="1">
        <name>Mg(2+)</name>
        <dbReference type="ChEBI" id="CHEBI:18420"/>
    </cofactor>
</comment>
<evidence type="ECO:0000259" key="8">
    <source>
        <dbReference type="Pfam" id="PF02878"/>
    </source>
</evidence>
<dbReference type="Pfam" id="PF02880">
    <property type="entry name" value="PGM_PMM_III"/>
    <property type="match status" value="1"/>
</dbReference>
<feature type="domain" description="Alpha-D-phosphohexomutase alpha/beta/alpha" evidence="10">
    <location>
        <begin position="247"/>
        <end position="351"/>
    </location>
</feature>
<sequence>MSIFKPCDIRGVYNRELTDQDAYDLGRSVGKLIRGQTVLVSGDVRLSTIALQTALCGGLVNAGCRVTDAGILTTPAFYFAVRRTGSAAGIMVTASHNPPEYNGFKLLLENRPINQEELDYLQQTMVQKNFIKGSGNYRRDDTWLHQYRDEIVRRFQPGNLKIVLDCGNGTCSLVAPEIFHSLGYRVKELYCIPDGSFPNRSPNPAVAENLITLSRCVAEEGAAVGIAYDGDGDRVAFVDETGQTIENDRLLALFARHLLVREKGVIVYDTKCSLVVAEEVARLGGTHRMARSGHGFVGHEFLESRALLAGELSGHFFWRDLGFDDGIFSSLVLMDLLRENRTSLSRMNKALPRYLITPDLRLPFIGSPQELITDIARKLSRFPLSRLDGVRVELEDCWGMVRPSITEPILTLRFEGKTRESLSFITDLILSVLPEEIQFRAREIMASSLTVSP</sequence>
<dbReference type="PRINTS" id="PR00509">
    <property type="entry name" value="PGMPMM"/>
</dbReference>
<dbReference type="InterPro" id="IPR005841">
    <property type="entry name" value="Alpha-D-phosphohexomutase_SF"/>
</dbReference>
<dbReference type="Proteomes" id="UP000199337">
    <property type="component" value="Unassembled WGS sequence"/>
</dbReference>
<dbReference type="OrthoDB" id="9806956at2"/>
<name>A0A1I2R402_9FIRM</name>
<evidence type="ECO:0000313" key="12">
    <source>
        <dbReference type="Proteomes" id="UP000199337"/>
    </source>
</evidence>
<dbReference type="SUPFAM" id="SSF53738">
    <property type="entry name" value="Phosphoglucomutase, first 3 domains"/>
    <property type="match status" value="3"/>
</dbReference>
<comment type="similarity">
    <text evidence="2 7">Belongs to the phosphohexose mutase family.</text>
</comment>
<evidence type="ECO:0000259" key="10">
    <source>
        <dbReference type="Pfam" id="PF02880"/>
    </source>
</evidence>
<gene>
    <name evidence="11" type="ORF">SAMN05660649_01378</name>
</gene>
<dbReference type="GO" id="GO:0005975">
    <property type="term" value="P:carbohydrate metabolic process"/>
    <property type="evidence" value="ECO:0007669"/>
    <property type="project" value="InterPro"/>
</dbReference>
<dbReference type="InterPro" id="IPR005844">
    <property type="entry name" value="A-D-PHexomutase_a/b/a-I"/>
</dbReference>